<comment type="similarity">
    <text evidence="2">Belongs to the GST superfamily. Sigma family.</text>
</comment>
<dbReference type="GO" id="GO:0004364">
    <property type="term" value="F:glutathione transferase activity"/>
    <property type="evidence" value="ECO:0007669"/>
    <property type="project" value="UniProtKB-EC"/>
</dbReference>
<dbReference type="SUPFAM" id="SSF52833">
    <property type="entry name" value="Thioredoxin-like"/>
    <property type="match status" value="1"/>
</dbReference>
<sequence>MAQVKLTYFDLYGRGEIIRLILKHAGIEFEDFRLPAPFVDPTEWMKLKPTIPSGQLPMLEWNGTKLSQSMAICRFIAKQANLAGKTSLETAAIDEMVDAVQDINNQWYNGQFETNEEKKKEMQENFNKVFLPEKLRMMEKRMTSSGGQFLAANSLSWADIHFLQSALVLQKTDPEFLKDFPKLENLVKRVQDLPNLKKWIAERPDAPF</sequence>
<dbReference type="SFLD" id="SFLDG01205">
    <property type="entry name" value="AMPS.1"/>
    <property type="match status" value="1"/>
</dbReference>
<dbReference type="EMBL" id="MW149329">
    <property type="protein sequence ID" value="QTW43629.1"/>
    <property type="molecule type" value="mRNA"/>
</dbReference>
<evidence type="ECO:0000256" key="3">
    <source>
        <dbReference type="ARBA" id="ARBA00047960"/>
    </source>
</evidence>
<dbReference type="InterPro" id="IPR050213">
    <property type="entry name" value="GST_superfamily"/>
</dbReference>
<dbReference type="CDD" id="cd03192">
    <property type="entry name" value="GST_C_Sigma_like"/>
    <property type="match status" value="1"/>
</dbReference>
<dbReference type="SFLD" id="SFLDG00363">
    <property type="entry name" value="AMPS_(cytGST):_Alpha-__Mu-__Pi"/>
    <property type="match status" value="1"/>
</dbReference>
<accession>A0A8B0MEV3</accession>
<dbReference type="InterPro" id="IPR040079">
    <property type="entry name" value="Glutathione_S-Trfase"/>
</dbReference>
<evidence type="ECO:0000259" key="4">
    <source>
        <dbReference type="PROSITE" id="PS50404"/>
    </source>
</evidence>
<dbReference type="InterPro" id="IPR010987">
    <property type="entry name" value="Glutathione-S-Trfase_C-like"/>
</dbReference>
<feature type="domain" description="GST C-terminal" evidence="5">
    <location>
        <begin position="86"/>
        <end position="208"/>
    </location>
</feature>
<dbReference type="PANTHER" id="PTHR11571">
    <property type="entry name" value="GLUTATHIONE S-TRANSFERASE"/>
    <property type="match status" value="1"/>
</dbReference>
<proteinExistence type="evidence at transcript level"/>
<reference evidence="6" key="1">
    <citation type="submission" date="2020-10" db="EMBL/GenBank/DDBJ databases">
        <authorList>
            <person name="Kim D.-H."/>
        </authorList>
    </citation>
    <scope>NUCLEOTIDE SEQUENCE</scope>
</reference>
<name>A0A8B0MEV3_EURAF</name>
<evidence type="ECO:0000256" key="1">
    <source>
        <dbReference type="ARBA" id="ARBA00012452"/>
    </source>
</evidence>
<dbReference type="SUPFAM" id="SSF47616">
    <property type="entry name" value="GST C-terminal domain-like"/>
    <property type="match status" value="1"/>
</dbReference>
<dbReference type="InterPro" id="IPR004045">
    <property type="entry name" value="Glutathione_S-Trfase_N"/>
</dbReference>
<dbReference type="CDD" id="cd03039">
    <property type="entry name" value="GST_N_Sigma_like"/>
    <property type="match status" value="1"/>
</dbReference>
<dbReference type="FunFam" id="1.20.1050.10:FF:000030">
    <property type="entry name" value="Glutathione S-transferase S1"/>
    <property type="match status" value="1"/>
</dbReference>
<dbReference type="PROSITE" id="PS50405">
    <property type="entry name" value="GST_CTER"/>
    <property type="match status" value="1"/>
</dbReference>
<dbReference type="SFLD" id="SFLDS00019">
    <property type="entry name" value="Glutathione_Transferase_(cytos"/>
    <property type="match status" value="1"/>
</dbReference>
<dbReference type="PANTHER" id="PTHR11571:SF150">
    <property type="entry name" value="GLUTATHIONE S-TRANSFERASE"/>
    <property type="match status" value="1"/>
</dbReference>
<dbReference type="Gene3D" id="3.40.30.10">
    <property type="entry name" value="Glutaredoxin"/>
    <property type="match status" value="1"/>
</dbReference>
<organism evidence="6">
    <name type="scientific">Eurytemora affinis</name>
    <name type="common">Copepod</name>
    <name type="synonym">Temora affinis</name>
    <dbReference type="NCBI Taxonomy" id="88015"/>
    <lineage>
        <taxon>Eukaryota</taxon>
        <taxon>Metazoa</taxon>
        <taxon>Ecdysozoa</taxon>
        <taxon>Arthropoda</taxon>
        <taxon>Crustacea</taxon>
        <taxon>Multicrustacea</taxon>
        <taxon>Hexanauplia</taxon>
        <taxon>Copepoda</taxon>
        <taxon>Calanoida</taxon>
        <taxon>Temoridae</taxon>
        <taxon>Eurytemora</taxon>
    </lineage>
</organism>
<dbReference type="PROSITE" id="PS50404">
    <property type="entry name" value="GST_NTER"/>
    <property type="match status" value="1"/>
</dbReference>
<dbReference type="EC" id="2.5.1.18" evidence="1"/>
<protein>
    <recommendedName>
        <fullName evidence="1">glutathione transferase</fullName>
        <ecNumber evidence="1">2.5.1.18</ecNumber>
    </recommendedName>
</protein>
<dbReference type="Pfam" id="PF14497">
    <property type="entry name" value="GST_C_3"/>
    <property type="match status" value="1"/>
</dbReference>
<feature type="domain" description="GST N-terminal" evidence="4">
    <location>
        <begin position="2"/>
        <end position="84"/>
    </location>
</feature>
<dbReference type="Gene3D" id="1.20.1050.10">
    <property type="match status" value="1"/>
</dbReference>
<dbReference type="InterPro" id="IPR004046">
    <property type="entry name" value="GST_C"/>
</dbReference>
<evidence type="ECO:0000256" key="2">
    <source>
        <dbReference type="ARBA" id="ARBA00038317"/>
    </source>
</evidence>
<dbReference type="Pfam" id="PF02798">
    <property type="entry name" value="GST_N"/>
    <property type="match status" value="1"/>
</dbReference>
<dbReference type="InterPro" id="IPR036282">
    <property type="entry name" value="Glutathione-S-Trfase_C_sf"/>
</dbReference>
<dbReference type="AlphaFoldDB" id="A0A8B0MEV3"/>
<dbReference type="OrthoDB" id="414243at2759"/>
<dbReference type="GO" id="GO:0006749">
    <property type="term" value="P:glutathione metabolic process"/>
    <property type="evidence" value="ECO:0007669"/>
    <property type="project" value="TreeGrafter"/>
</dbReference>
<evidence type="ECO:0000259" key="5">
    <source>
        <dbReference type="PROSITE" id="PS50405"/>
    </source>
</evidence>
<dbReference type="InterPro" id="IPR036249">
    <property type="entry name" value="Thioredoxin-like_sf"/>
</dbReference>
<comment type="catalytic activity">
    <reaction evidence="3">
        <text>RX + glutathione = an S-substituted glutathione + a halide anion + H(+)</text>
        <dbReference type="Rhea" id="RHEA:16437"/>
        <dbReference type="ChEBI" id="CHEBI:15378"/>
        <dbReference type="ChEBI" id="CHEBI:16042"/>
        <dbReference type="ChEBI" id="CHEBI:17792"/>
        <dbReference type="ChEBI" id="CHEBI:57925"/>
        <dbReference type="ChEBI" id="CHEBI:90779"/>
        <dbReference type="EC" id="2.5.1.18"/>
    </reaction>
</comment>
<evidence type="ECO:0000313" key="6">
    <source>
        <dbReference type="EMBL" id="QTW43629.1"/>
    </source>
</evidence>
<reference evidence="6" key="2">
    <citation type="journal article" name="Mar. Pollut. Bull.">
        <title>The genome of the European estuarine calanoid copepod Eurytemora affinis: Potential use in molecular ecotoxicology.</title>
        <authorList>
            <person name="Choi B.S."/>
            <person name="Kim D.H."/>
            <person name="Kim M.S."/>
            <person name="Park J.C."/>
            <person name="Lee Y.H."/>
            <person name="Kim H.J."/>
            <person name="Jeong C.B."/>
            <person name="Hagiwara A."/>
            <person name="Souissi S."/>
            <person name="Lee J.S."/>
        </authorList>
    </citation>
    <scope>NUCLEOTIDE SEQUENCE</scope>
</reference>